<proteinExistence type="predicted"/>
<dbReference type="STRING" id="1452487.AVW16_05435"/>
<dbReference type="AlphaFoldDB" id="A0A165G2C7"/>
<feature type="transmembrane region" description="Helical" evidence="5">
    <location>
        <begin position="156"/>
        <end position="176"/>
    </location>
</feature>
<dbReference type="EMBL" id="LQQU01000004">
    <property type="protein sequence ID" value="KZE34924.1"/>
    <property type="molecule type" value="Genomic_DNA"/>
</dbReference>
<evidence type="ECO:0000313" key="8">
    <source>
        <dbReference type="Proteomes" id="UP000076625"/>
    </source>
</evidence>
<sequence>MDGLSWHTLSFNPLAAFGLLLLLGAIGGQVATRVARLPGVTGYLLAGLVIGPAGLGLVGNQALSQASLFVELALGLALFEIGRRIDLHWLRRETALLSTSALTSLLIFVALYALLLSFGLKPVGAALLAAIGVATSPAVILEIVRETRAEGQVSERLATATGLNTLFALMAFGLALAYSGVADSAAPGDKLLSTAWLMLGSAALGLVAGMAAIRLNAWLGGGERRAQQVLLFALIALVVGVAELLETLPAMALLVFGMASQNLRRGQTVAEPDLLSRSHIFFVAFFVASGALLSPASLSMYWPVALLYVLVRLGISVACWLAAARFNGLSLKQGALLGLAAMPLSGGAFTLLLLASPMLEAGVATGALLAALCILELIGPVMTRLSLRLSGETRE</sequence>
<feature type="transmembrane region" description="Helical" evidence="5">
    <location>
        <begin position="94"/>
        <end position="118"/>
    </location>
</feature>
<keyword evidence="3 5" id="KW-1133">Transmembrane helix</keyword>
<dbReference type="InterPro" id="IPR038770">
    <property type="entry name" value="Na+/solute_symporter_sf"/>
</dbReference>
<keyword evidence="8" id="KW-1185">Reference proteome</keyword>
<comment type="caution">
    <text evidence="7">The sequence shown here is derived from an EMBL/GenBank/DDBJ whole genome shotgun (WGS) entry which is preliminary data.</text>
</comment>
<dbReference type="OrthoDB" id="8617652at2"/>
<dbReference type="Gene3D" id="1.20.1530.20">
    <property type="match status" value="1"/>
</dbReference>
<evidence type="ECO:0000256" key="3">
    <source>
        <dbReference type="ARBA" id="ARBA00022989"/>
    </source>
</evidence>
<feature type="transmembrane region" description="Helical" evidence="5">
    <location>
        <begin position="124"/>
        <end position="144"/>
    </location>
</feature>
<dbReference type="Proteomes" id="UP000076625">
    <property type="component" value="Unassembled WGS sequence"/>
</dbReference>
<feature type="transmembrane region" description="Helical" evidence="5">
    <location>
        <begin position="196"/>
        <end position="217"/>
    </location>
</feature>
<gene>
    <name evidence="7" type="ORF">AVW16_05435</name>
</gene>
<feature type="transmembrane region" description="Helical" evidence="5">
    <location>
        <begin position="6"/>
        <end position="28"/>
    </location>
</feature>
<evidence type="ECO:0000256" key="5">
    <source>
        <dbReference type="SAM" id="Phobius"/>
    </source>
</evidence>
<dbReference type="PANTHER" id="PTHR43021">
    <property type="entry name" value="NA(+)/H(+) ANTIPORTER-RELATED"/>
    <property type="match status" value="1"/>
</dbReference>
<evidence type="ECO:0000256" key="2">
    <source>
        <dbReference type="ARBA" id="ARBA00022692"/>
    </source>
</evidence>
<keyword evidence="2 5" id="KW-0812">Transmembrane</keyword>
<name>A0A165G2C7_9NEIS</name>
<evidence type="ECO:0000256" key="1">
    <source>
        <dbReference type="ARBA" id="ARBA00004141"/>
    </source>
</evidence>
<feature type="transmembrane region" description="Helical" evidence="5">
    <location>
        <begin position="64"/>
        <end position="82"/>
    </location>
</feature>
<comment type="subcellular location">
    <subcellularLocation>
        <location evidence="1">Membrane</location>
        <topology evidence="1">Multi-pass membrane protein</topology>
    </subcellularLocation>
</comment>
<dbReference type="GO" id="GO:0015297">
    <property type="term" value="F:antiporter activity"/>
    <property type="evidence" value="ECO:0007669"/>
    <property type="project" value="InterPro"/>
</dbReference>
<feature type="transmembrane region" description="Helical" evidence="5">
    <location>
        <begin position="335"/>
        <end position="354"/>
    </location>
</feature>
<dbReference type="GO" id="GO:0016020">
    <property type="term" value="C:membrane"/>
    <property type="evidence" value="ECO:0007669"/>
    <property type="project" value="UniProtKB-SubCell"/>
</dbReference>
<feature type="transmembrane region" description="Helical" evidence="5">
    <location>
        <begin position="305"/>
        <end position="323"/>
    </location>
</feature>
<protein>
    <submittedName>
        <fullName evidence="7">Sodium:proton antiporter</fullName>
    </submittedName>
</protein>
<organism evidence="7 8">
    <name type="scientific">Crenobacter luteus</name>
    <dbReference type="NCBI Taxonomy" id="1452487"/>
    <lineage>
        <taxon>Bacteria</taxon>
        <taxon>Pseudomonadati</taxon>
        <taxon>Pseudomonadota</taxon>
        <taxon>Betaproteobacteria</taxon>
        <taxon>Neisseriales</taxon>
        <taxon>Neisseriaceae</taxon>
        <taxon>Crenobacter</taxon>
    </lineage>
</organism>
<evidence type="ECO:0000256" key="4">
    <source>
        <dbReference type="ARBA" id="ARBA00023136"/>
    </source>
</evidence>
<feature type="transmembrane region" description="Helical" evidence="5">
    <location>
        <begin position="361"/>
        <end position="382"/>
    </location>
</feature>
<keyword evidence="4 5" id="KW-0472">Membrane</keyword>
<dbReference type="InterPro" id="IPR006153">
    <property type="entry name" value="Cation/H_exchanger_TM"/>
</dbReference>
<feature type="domain" description="Cation/H+ exchanger transmembrane" evidence="6">
    <location>
        <begin position="20"/>
        <end position="374"/>
    </location>
</feature>
<evidence type="ECO:0000313" key="7">
    <source>
        <dbReference type="EMBL" id="KZE34924.1"/>
    </source>
</evidence>
<feature type="transmembrane region" description="Helical" evidence="5">
    <location>
        <begin position="40"/>
        <end position="58"/>
    </location>
</feature>
<feature type="transmembrane region" description="Helical" evidence="5">
    <location>
        <begin position="279"/>
        <end position="298"/>
    </location>
</feature>
<reference evidence="8" key="1">
    <citation type="submission" date="2016-01" db="EMBL/GenBank/DDBJ databases">
        <title>Draft genome of Chromobacterium sp. F49.</title>
        <authorList>
            <person name="Hong K.W."/>
        </authorList>
    </citation>
    <scope>NUCLEOTIDE SEQUENCE [LARGE SCALE GENOMIC DNA]</scope>
    <source>
        <strain evidence="8">CN10</strain>
    </source>
</reference>
<accession>A0A165G2C7</accession>
<dbReference type="RefSeq" id="WP_066609738.1">
    <property type="nucleotide sequence ID" value="NZ_LQQU01000004.1"/>
</dbReference>
<feature type="transmembrane region" description="Helical" evidence="5">
    <location>
        <begin position="229"/>
        <end position="259"/>
    </location>
</feature>
<evidence type="ECO:0000259" key="6">
    <source>
        <dbReference type="Pfam" id="PF00999"/>
    </source>
</evidence>
<dbReference type="Pfam" id="PF00999">
    <property type="entry name" value="Na_H_Exchanger"/>
    <property type="match status" value="1"/>
</dbReference>
<dbReference type="GO" id="GO:1902600">
    <property type="term" value="P:proton transmembrane transport"/>
    <property type="evidence" value="ECO:0007669"/>
    <property type="project" value="InterPro"/>
</dbReference>
<dbReference type="PANTHER" id="PTHR43021:SF2">
    <property type="entry name" value="CATION_H+ EXCHANGER DOMAIN-CONTAINING PROTEIN"/>
    <property type="match status" value="1"/>
</dbReference>